<keyword evidence="3 5" id="KW-1133">Transmembrane helix</keyword>
<evidence type="ECO:0000256" key="4">
    <source>
        <dbReference type="ARBA" id="ARBA00023136"/>
    </source>
</evidence>
<dbReference type="PANTHER" id="PTHR23112">
    <property type="entry name" value="G PROTEIN-COUPLED RECEPTOR 157-RELATED"/>
    <property type="match status" value="1"/>
</dbReference>
<keyword evidence="6" id="KW-0675">Receptor</keyword>
<comment type="subcellular location">
    <subcellularLocation>
        <location evidence="1">Membrane</location>
        <topology evidence="1">Multi-pass membrane protein</topology>
    </subcellularLocation>
</comment>
<evidence type="ECO:0000313" key="7">
    <source>
        <dbReference type="Proteomes" id="UP001150062"/>
    </source>
</evidence>
<reference evidence="6" key="1">
    <citation type="submission" date="2022-08" db="EMBL/GenBank/DDBJ databases">
        <title>Novel sulfate-reducing endosymbionts in the free-living metamonad Anaeramoeba.</title>
        <authorList>
            <person name="Jerlstrom-Hultqvist J."/>
            <person name="Cepicka I."/>
            <person name="Gallot-Lavallee L."/>
            <person name="Salas-Leiva D."/>
            <person name="Curtis B.A."/>
            <person name="Zahonova K."/>
            <person name="Pipaliya S."/>
            <person name="Dacks J."/>
            <person name="Roger A.J."/>
        </authorList>
    </citation>
    <scope>NUCLEOTIDE SEQUENCE</scope>
    <source>
        <strain evidence="6">Schooner1</strain>
    </source>
</reference>
<feature type="transmembrane region" description="Helical" evidence="5">
    <location>
        <begin position="40"/>
        <end position="58"/>
    </location>
</feature>
<feature type="transmembrane region" description="Helical" evidence="5">
    <location>
        <begin position="70"/>
        <end position="90"/>
    </location>
</feature>
<keyword evidence="2 5" id="KW-0812">Transmembrane</keyword>
<proteinExistence type="predicted"/>
<evidence type="ECO:0000256" key="2">
    <source>
        <dbReference type="ARBA" id="ARBA00022692"/>
    </source>
</evidence>
<organism evidence="6 7">
    <name type="scientific">Anaeramoeba flamelloides</name>
    <dbReference type="NCBI Taxonomy" id="1746091"/>
    <lineage>
        <taxon>Eukaryota</taxon>
        <taxon>Metamonada</taxon>
        <taxon>Anaeramoebidae</taxon>
        <taxon>Anaeramoeba</taxon>
    </lineage>
</organism>
<keyword evidence="4 5" id="KW-0472">Membrane</keyword>
<evidence type="ECO:0000256" key="1">
    <source>
        <dbReference type="ARBA" id="ARBA00004141"/>
    </source>
</evidence>
<gene>
    <name evidence="6" type="ORF">M0813_20247</name>
</gene>
<feature type="transmembrane region" description="Helical" evidence="5">
    <location>
        <begin position="110"/>
        <end position="130"/>
    </location>
</feature>
<feature type="transmembrane region" description="Helical" evidence="5">
    <location>
        <begin position="150"/>
        <end position="170"/>
    </location>
</feature>
<accession>A0ABQ8YL36</accession>
<evidence type="ECO:0000256" key="3">
    <source>
        <dbReference type="ARBA" id="ARBA00022989"/>
    </source>
</evidence>
<dbReference type="PANTHER" id="PTHR23112:SF0">
    <property type="entry name" value="TRANSMEMBRANE PROTEIN 116"/>
    <property type="match status" value="1"/>
</dbReference>
<sequence length="321" mass="36508">MASTVSILTNVSVCVSLVGCLLIIALNFRFREYRNNFFRNLVFILSIYDALLSLAFLIPNSNRVMCDIQGHVLIGVALLPPHISAIISLLTYLKISKRVKLLKLRKISKVLHLIAVVHAILMSTISIGSAKNYKFPHTNWCFAEAPGWLLSFYIFIWIDILINIIFYSLIVNNIAATIKKYFRTTKTFLNSKSDTVHKKEIRLQLRMSIIPLSLILALSWSSVKRVLELLNKDIPSWLNYMHAISNPSQGISDCIVFVLLSSYSRKKLKEMFFCKPSVSVNFTTEEIEQSSLGSSRSENNGQFLDIQDEYKEKLLNTSSDS</sequence>
<dbReference type="Gene3D" id="1.20.1070.10">
    <property type="entry name" value="Rhodopsin 7-helix transmembrane proteins"/>
    <property type="match status" value="1"/>
</dbReference>
<comment type="caution">
    <text evidence="6">The sequence shown here is derived from an EMBL/GenBank/DDBJ whole genome shotgun (WGS) entry which is preliminary data.</text>
</comment>
<dbReference type="Proteomes" id="UP001150062">
    <property type="component" value="Unassembled WGS sequence"/>
</dbReference>
<feature type="transmembrane region" description="Helical" evidence="5">
    <location>
        <begin position="6"/>
        <end position="28"/>
    </location>
</feature>
<protein>
    <submittedName>
        <fullName evidence="6">G protein-coupled receptor</fullName>
    </submittedName>
</protein>
<name>A0ABQ8YL36_9EUKA</name>
<dbReference type="EMBL" id="JAOAOG010000145">
    <property type="protein sequence ID" value="KAJ6245295.1"/>
    <property type="molecule type" value="Genomic_DNA"/>
</dbReference>
<keyword evidence="7" id="KW-1185">Reference proteome</keyword>
<evidence type="ECO:0000256" key="5">
    <source>
        <dbReference type="SAM" id="Phobius"/>
    </source>
</evidence>
<dbReference type="SUPFAM" id="SSF81321">
    <property type="entry name" value="Family A G protein-coupled receptor-like"/>
    <property type="match status" value="1"/>
</dbReference>
<evidence type="ECO:0000313" key="6">
    <source>
        <dbReference type="EMBL" id="KAJ6245295.1"/>
    </source>
</evidence>